<comment type="caution">
    <text evidence="3">The sequence shown here is derived from an EMBL/GenBank/DDBJ whole genome shotgun (WGS) entry which is preliminary data.</text>
</comment>
<feature type="region of interest" description="Disordered" evidence="1">
    <location>
        <begin position="22"/>
        <end position="44"/>
    </location>
</feature>
<reference evidence="3" key="2">
    <citation type="journal article" date="2023" name="IMA Fungus">
        <title>Comparative genomic study of the Penicillium genus elucidates a diverse pangenome and 15 lateral gene transfer events.</title>
        <authorList>
            <person name="Petersen C."/>
            <person name="Sorensen T."/>
            <person name="Nielsen M.R."/>
            <person name="Sondergaard T.E."/>
            <person name="Sorensen J.L."/>
            <person name="Fitzpatrick D.A."/>
            <person name="Frisvad J.C."/>
            <person name="Nielsen K.L."/>
        </authorList>
    </citation>
    <scope>NUCLEOTIDE SEQUENCE</scope>
    <source>
        <strain evidence="3">IBT 15544</strain>
    </source>
</reference>
<evidence type="ECO:0000256" key="2">
    <source>
        <dbReference type="SAM" id="Phobius"/>
    </source>
</evidence>
<dbReference type="RefSeq" id="XP_058305715.1">
    <property type="nucleotide sequence ID" value="XM_058455727.1"/>
</dbReference>
<keyword evidence="4" id="KW-1185">Reference proteome</keyword>
<evidence type="ECO:0000313" key="4">
    <source>
        <dbReference type="Proteomes" id="UP001150904"/>
    </source>
</evidence>
<dbReference type="Proteomes" id="UP001150904">
    <property type="component" value="Unassembled WGS sequence"/>
</dbReference>
<protein>
    <submittedName>
        <fullName evidence="3">Uncharacterized protein</fullName>
    </submittedName>
</protein>
<sequence>MAEVLEVGNCLQVDTRITRQLSPANEKTLSSDGTNETSNQDEDLPRVADQIPVSAWLVILISTLERFAFFGIREPFRECRWHMIFIFPSIDLSAENYLQNQRHDPLRPGALGLGQSKASNLSYMFSFLLYTMPLFASVIIDCFLGRYRGILFFLWA</sequence>
<feature type="compositionally biased region" description="Polar residues" evidence="1">
    <location>
        <begin position="22"/>
        <end position="38"/>
    </location>
</feature>
<dbReference type="OrthoDB" id="8904098at2759"/>
<name>A0A9W9JFC2_9EURO</name>
<feature type="transmembrane region" description="Helical" evidence="2">
    <location>
        <begin position="127"/>
        <end position="147"/>
    </location>
</feature>
<dbReference type="EMBL" id="JAPQKR010000015">
    <property type="protein sequence ID" value="KAJ5195227.1"/>
    <property type="molecule type" value="Genomic_DNA"/>
</dbReference>
<dbReference type="Gene3D" id="1.20.1250.20">
    <property type="entry name" value="MFS general substrate transporter like domains"/>
    <property type="match status" value="1"/>
</dbReference>
<keyword evidence="2" id="KW-1133">Transmembrane helix</keyword>
<keyword evidence="2" id="KW-0472">Membrane</keyword>
<evidence type="ECO:0000256" key="1">
    <source>
        <dbReference type="SAM" id="MobiDB-lite"/>
    </source>
</evidence>
<reference evidence="3" key="1">
    <citation type="submission" date="2022-12" db="EMBL/GenBank/DDBJ databases">
        <authorList>
            <person name="Petersen C."/>
        </authorList>
    </citation>
    <scope>NUCLEOTIDE SEQUENCE</scope>
    <source>
        <strain evidence="3">IBT 15544</strain>
    </source>
</reference>
<dbReference type="AlphaFoldDB" id="A0A9W9JFC2"/>
<proteinExistence type="predicted"/>
<dbReference type="GeneID" id="83183028"/>
<evidence type="ECO:0000313" key="3">
    <source>
        <dbReference type="EMBL" id="KAJ5195227.1"/>
    </source>
</evidence>
<gene>
    <name evidence="3" type="ORF">N7498_008665</name>
</gene>
<dbReference type="InterPro" id="IPR036259">
    <property type="entry name" value="MFS_trans_sf"/>
</dbReference>
<organism evidence="3 4">
    <name type="scientific">Penicillium cinerascens</name>
    <dbReference type="NCBI Taxonomy" id="70096"/>
    <lineage>
        <taxon>Eukaryota</taxon>
        <taxon>Fungi</taxon>
        <taxon>Dikarya</taxon>
        <taxon>Ascomycota</taxon>
        <taxon>Pezizomycotina</taxon>
        <taxon>Eurotiomycetes</taxon>
        <taxon>Eurotiomycetidae</taxon>
        <taxon>Eurotiales</taxon>
        <taxon>Aspergillaceae</taxon>
        <taxon>Penicillium</taxon>
    </lineage>
</organism>
<accession>A0A9W9JFC2</accession>
<keyword evidence="2" id="KW-0812">Transmembrane</keyword>